<proteinExistence type="predicted"/>
<dbReference type="EMBL" id="VOFY01000021">
    <property type="protein sequence ID" value="KAA8581667.1"/>
    <property type="molecule type" value="Genomic_DNA"/>
</dbReference>
<evidence type="ECO:0000313" key="2">
    <source>
        <dbReference type="EMBL" id="KAA8581667.1"/>
    </source>
</evidence>
<name>A0A5J5CJ45_9PERO</name>
<feature type="region of interest" description="Disordered" evidence="1">
    <location>
        <begin position="1"/>
        <end position="29"/>
    </location>
</feature>
<protein>
    <submittedName>
        <fullName evidence="2">Uncharacterized protein</fullName>
    </submittedName>
</protein>
<organism evidence="2 3">
    <name type="scientific">Etheostoma spectabile</name>
    <name type="common">orangethroat darter</name>
    <dbReference type="NCBI Taxonomy" id="54343"/>
    <lineage>
        <taxon>Eukaryota</taxon>
        <taxon>Metazoa</taxon>
        <taxon>Chordata</taxon>
        <taxon>Craniata</taxon>
        <taxon>Vertebrata</taxon>
        <taxon>Euteleostomi</taxon>
        <taxon>Actinopterygii</taxon>
        <taxon>Neopterygii</taxon>
        <taxon>Teleostei</taxon>
        <taxon>Neoteleostei</taxon>
        <taxon>Acanthomorphata</taxon>
        <taxon>Eupercaria</taxon>
        <taxon>Perciformes</taxon>
        <taxon>Percoidei</taxon>
        <taxon>Percidae</taxon>
        <taxon>Etheostomatinae</taxon>
        <taxon>Etheostoma</taxon>
    </lineage>
</organism>
<comment type="caution">
    <text evidence="2">The sequence shown here is derived from an EMBL/GenBank/DDBJ whole genome shotgun (WGS) entry which is preliminary data.</text>
</comment>
<reference evidence="2 3" key="1">
    <citation type="submission" date="2019-08" db="EMBL/GenBank/DDBJ databases">
        <title>A chromosome-level genome assembly, high-density linkage maps, and genome scans reveal the genomic architecture of hybrid incompatibilities underlying speciation via character displacement in darters (Percidae: Etheostominae).</title>
        <authorList>
            <person name="Moran R.L."/>
            <person name="Catchen J.M."/>
            <person name="Fuller R.C."/>
        </authorList>
    </citation>
    <scope>NUCLEOTIDE SEQUENCE [LARGE SCALE GENOMIC DNA]</scope>
    <source>
        <strain evidence="2">EspeVRDwgs_2016</strain>
        <tissue evidence="2">Muscle</tissue>
    </source>
</reference>
<keyword evidence="3" id="KW-1185">Reference proteome</keyword>
<sequence>MVSGPGLEASQSSTLDFLQAESKTRKRKSWRIEQLGAAAKRGQDGCRSSQEPYLQPKHQLGLMKALVTPKGLLGSLGPAEDHADVSDSHPVLKDRAVVKVFAGGPSIQSAESNETSRQRVEVSEVGSRVGTARVGCITDLARAHRRPIVATLHHATGTGRRPATDTGHHHLLAEGSVNKLGDTAAGCACVVIARVWRGLLPCEGIGGIVGGG</sequence>
<gene>
    <name evidence="2" type="ORF">FQN60_003248</name>
</gene>
<accession>A0A5J5CJ45</accession>
<evidence type="ECO:0000256" key="1">
    <source>
        <dbReference type="SAM" id="MobiDB-lite"/>
    </source>
</evidence>
<evidence type="ECO:0000313" key="3">
    <source>
        <dbReference type="Proteomes" id="UP000327493"/>
    </source>
</evidence>
<dbReference type="Proteomes" id="UP000327493">
    <property type="component" value="Chromosome 21"/>
</dbReference>
<dbReference type="AlphaFoldDB" id="A0A5J5CJ45"/>